<keyword evidence="8" id="KW-1185">Reference proteome</keyword>
<keyword evidence="5 6" id="KW-0119">Carbohydrate metabolism</keyword>
<dbReference type="HAMAP" id="MF_01661">
    <property type="entry name" value="D_rib_pyranase"/>
    <property type="match status" value="1"/>
</dbReference>
<name>A0A923I9Y0_9FIRM</name>
<dbReference type="GO" id="GO:0016872">
    <property type="term" value="F:intramolecular lyase activity"/>
    <property type="evidence" value="ECO:0007669"/>
    <property type="project" value="UniProtKB-UniRule"/>
</dbReference>
<dbReference type="NCBIfam" id="NF008761">
    <property type="entry name" value="PRK11797.1"/>
    <property type="match status" value="1"/>
</dbReference>
<dbReference type="GO" id="GO:0005829">
    <property type="term" value="C:cytosol"/>
    <property type="evidence" value="ECO:0007669"/>
    <property type="project" value="TreeGrafter"/>
</dbReference>
<sequence>MKRDRLLNREIISEVAALGHTEYMCIADCGLPVPKGVRVIDISITAGKPSFLEVLDAVDEELVVESIILAEEIDDKNQPLAAEMNRRFEGKPIRKVPHEEFKKLTEKAKCIIRTGENSSYANVILVGGVNF</sequence>
<comment type="catalytic activity">
    <reaction evidence="1 6">
        <text>beta-D-ribopyranose = beta-D-ribofuranose</text>
        <dbReference type="Rhea" id="RHEA:25432"/>
        <dbReference type="ChEBI" id="CHEBI:27476"/>
        <dbReference type="ChEBI" id="CHEBI:47002"/>
        <dbReference type="EC" id="5.4.99.62"/>
    </reaction>
</comment>
<keyword evidence="4 6" id="KW-0413">Isomerase</keyword>
<evidence type="ECO:0000256" key="5">
    <source>
        <dbReference type="ARBA" id="ARBA00023277"/>
    </source>
</evidence>
<dbReference type="GO" id="GO:0019303">
    <property type="term" value="P:D-ribose catabolic process"/>
    <property type="evidence" value="ECO:0007669"/>
    <property type="project" value="UniProtKB-UniRule"/>
</dbReference>
<evidence type="ECO:0000256" key="2">
    <source>
        <dbReference type="ARBA" id="ARBA00012862"/>
    </source>
</evidence>
<feature type="binding site" evidence="6">
    <location>
        <position position="28"/>
    </location>
    <ligand>
        <name>substrate</name>
    </ligand>
</feature>
<comment type="caution">
    <text evidence="7">The sequence shown here is derived from an EMBL/GenBank/DDBJ whole genome shotgun (WGS) entry which is preliminary data.</text>
</comment>
<comment type="function">
    <text evidence="6">Catalyzes the interconversion of beta-pyran and beta-furan forms of D-ribose.</text>
</comment>
<dbReference type="AlphaFoldDB" id="A0A923I9Y0"/>
<evidence type="ECO:0000256" key="1">
    <source>
        <dbReference type="ARBA" id="ARBA00000223"/>
    </source>
</evidence>
<comment type="pathway">
    <text evidence="6">Carbohydrate metabolism; D-ribose degradation; D-ribose 5-phosphate from beta-D-ribopyranose: step 1/2.</text>
</comment>
<dbReference type="Gene3D" id="3.40.1650.10">
    <property type="entry name" value="RbsD-like domain"/>
    <property type="match status" value="1"/>
</dbReference>
<protein>
    <recommendedName>
        <fullName evidence="2 6">D-ribose pyranase</fullName>
        <ecNumber evidence="2 6">5.4.99.62</ecNumber>
    </recommendedName>
</protein>
<dbReference type="PANTHER" id="PTHR37831:SF1">
    <property type="entry name" value="D-RIBOSE PYRANASE"/>
    <property type="match status" value="1"/>
</dbReference>
<dbReference type="PANTHER" id="PTHR37831">
    <property type="entry name" value="D-RIBOSE PYRANASE"/>
    <property type="match status" value="1"/>
</dbReference>
<comment type="subcellular location">
    <subcellularLocation>
        <location evidence="6">Cytoplasm</location>
    </subcellularLocation>
</comment>
<feature type="binding site" evidence="6">
    <location>
        <position position="98"/>
    </location>
    <ligand>
        <name>substrate</name>
    </ligand>
</feature>
<dbReference type="GO" id="GO:0048029">
    <property type="term" value="F:monosaccharide binding"/>
    <property type="evidence" value="ECO:0007669"/>
    <property type="project" value="InterPro"/>
</dbReference>
<comment type="subunit">
    <text evidence="6">Homodecamer.</text>
</comment>
<keyword evidence="3 6" id="KW-0963">Cytoplasm</keyword>
<evidence type="ECO:0000256" key="3">
    <source>
        <dbReference type="ARBA" id="ARBA00022490"/>
    </source>
</evidence>
<comment type="similarity">
    <text evidence="6">Belongs to the RbsD / FucU family. RbsD subfamily.</text>
</comment>
<dbReference type="InterPro" id="IPR023064">
    <property type="entry name" value="D-ribose_pyranase"/>
</dbReference>
<reference evidence="7" key="1">
    <citation type="submission" date="2020-08" db="EMBL/GenBank/DDBJ databases">
        <title>Genome public.</title>
        <authorList>
            <person name="Liu C."/>
            <person name="Sun Q."/>
        </authorList>
    </citation>
    <scope>NUCLEOTIDE SEQUENCE</scope>
    <source>
        <strain evidence="7">BX8</strain>
    </source>
</reference>
<dbReference type="InterPro" id="IPR007721">
    <property type="entry name" value="RbsD_FucU"/>
</dbReference>
<dbReference type="Pfam" id="PF05025">
    <property type="entry name" value="RbsD_FucU"/>
    <property type="match status" value="1"/>
</dbReference>
<dbReference type="SUPFAM" id="SSF102546">
    <property type="entry name" value="RbsD-like"/>
    <property type="match status" value="1"/>
</dbReference>
<dbReference type="InterPro" id="IPR023750">
    <property type="entry name" value="RbsD-like_sf"/>
</dbReference>
<dbReference type="GO" id="GO:0062193">
    <property type="term" value="F:D-ribose pyranase activity"/>
    <property type="evidence" value="ECO:0007669"/>
    <property type="project" value="UniProtKB-EC"/>
</dbReference>
<evidence type="ECO:0000313" key="8">
    <source>
        <dbReference type="Proteomes" id="UP000659630"/>
    </source>
</evidence>
<feature type="binding site" evidence="6">
    <location>
        <begin position="120"/>
        <end position="122"/>
    </location>
    <ligand>
        <name>substrate</name>
    </ligand>
</feature>
<dbReference type="Proteomes" id="UP000659630">
    <property type="component" value="Unassembled WGS sequence"/>
</dbReference>
<accession>A0A923I9Y0</accession>
<gene>
    <name evidence="6 7" type="primary">rbsD</name>
    <name evidence="7" type="ORF">H8S23_08400</name>
</gene>
<feature type="active site" description="Proton donor" evidence="6">
    <location>
        <position position="20"/>
    </location>
</feature>
<dbReference type="EMBL" id="JACONZ010000002">
    <property type="protein sequence ID" value="MBC5581531.1"/>
    <property type="molecule type" value="Genomic_DNA"/>
</dbReference>
<dbReference type="RefSeq" id="WP_186887875.1">
    <property type="nucleotide sequence ID" value="NZ_JACONZ010000002.1"/>
</dbReference>
<evidence type="ECO:0000313" key="7">
    <source>
        <dbReference type="EMBL" id="MBC5581531.1"/>
    </source>
</evidence>
<dbReference type="EC" id="5.4.99.62" evidence="2 6"/>
<organism evidence="7 8">
    <name type="scientific">Anaerofilum hominis</name>
    <dbReference type="NCBI Taxonomy" id="2763016"/>
    <lineage>
        <taxon>Bacteria</taxon>
        <taxon>Bacillati</taxon>
        <taxon>Bacillota</taxon>
        <taxon>Clostridia</taxon>
        <taxon>Eubacteriales</taxon>
        <taxon>Oscillospiraceae</taxon>
        <taxon>Anaerofilum</taxon>
    </lineage>
</organism>
<proteinExistence type="inferred from homology"/>
<evidence type="ECO:0000256" key="4">
    <source>
        <dbReference type="ARBA" id="ARBA00023235"/>
    </source>
</evidence>
<evidence type="ECO:0000256" key="6">
    <source>
        <dbReference type="HAMAP-Rule" id="MF_01661"/>
    </source>
</evidence>